<dbReference type="InterPro" id="IPR038763">
    <property type="entry name" value="DHH_sf"/>
</dbReference>
<dbReference type="EC" id="3.6.1.1" evidence="6"/>
<dbReference type="GO" id="GO:0004309">
    <property type="term" value="F:exopolyphosphatase activity"/>
    <property type="evidence" value="ECO:0007669"/>
    <property type="project" value="TreeGrafter"/>
</dbReference>
<dbReference type="GO" id="GO:0046872">
    <property type="term" value="F:metal ion binding"/>
    <property type="evidence" value="ECO:0007669"/>
    <property type="project" value="UniProtKB-KW"/>
</dbReference>
<evidence type="ECO:0000256" key="12">
    <source>
        <dbReference type="ARBA" id="ARBA00022990"/>
    </source>
</evidence>
<evidence type="ECO:0000256" key="10">
    <source>
        <dbReference type="ARBA" id="ARBA00022801"/>
    </source>
</evidence>
<evidence type="ECO:0000256" key="17">
    <source>
        <dbReference type="SAM" id="MobiDB-lite"/>
    </source>
</evidence>
<feature type="compositionally biased region" description="Basic and acidic residues" evidence="17">
    <location>
        <begin position="463"/>
        <end position="480"/>
    </location>
</feature>
<comment type="subcellular location">
    <subcellularLocation>
        <location evidence="3">Cell junction</location>
        <location evidence="3">Focal adhesion</location>
    </subcellularLocation>
    <subcellularLocation>
        <location evidence="4">Cytoplasm</location>
    </subcellularLocation>
    <subcellularLocation>
        <location evidence="2">Nucleus</location>
    </subcellularLocation>
</comment>
<dbReference type="GO" id="GO:0005634">
    <property type="term" value="C:nucleus"/>
    <property type="evidence" value="ECO:0007669"/>
    <property type="project" value="UniProtKB-SubCell"/>
</dbReference>
<evidence type="ECO:0000256" key="5">
    <source>
        <dbReference type="ARBA" id="ARBA00010331"/>
    </source>
</evidence>
<feature type="region of interest" description="Disordered" evidence="17">
    <location>
        <begin position="1"/>
        <end position="33"/>
    </location>
</feature>
<evidence type="ECO:0000256" key="1">
    <source>
        <dbReference type="ARBA" id="ARBA00001936"/>
    </source>
</evidence>
<feature type="non-terminal residue" evidence="19">
    <location>
        <position position="1"/>
    </location>
</feature>
<evidence type="ECO:0000256" key="14">
    <source>
        <dbReference type="ARBA" id="ARBA00023242"/>
    </source>
</evidence>
<evidence type="ECO:0000256" key="3">
    <source>
        <dbReference type="ARBA" id="ARBA00004246"/>
    </source>
</evidence>
<dbReference type="Pfam" id="PF01368">
    <property type="entry name" value="DHH"/>
    <property type="match status" value="1"/>
</dbReference>
<dbReference type="Pfam" id="PF02833">
    <property type="entry name" value="DHHA2"/>
    <property type="match status" value="1"/>
</dbReference>
<dbReference type="EMBL" id="JAHGAV010000183">
    <property type="protein sequence ID" value="KAG6929319.1"/>
    <property type="molecule type" value="Genomic_DNA"/>
</dbReference>
<dbReference type="SMART" id="SM01131">
    <property type="entry name" value="DHHA2"/>
    <property type="match status" value="1"/>
</dbReference>
<comment type="similarity">
    <text evidence="5">Belongs to the PPase class C family. Prune subfamily.</text>
</comment>
<dbReference type="InterPro" id="IPR001667">
    <property type="entry name" value="DDH_dom"/>
</dbReference>
<feature type="compositionally biased region" description="Acidic residues" evidence="17">
    <location>
        <begin position="444"/>
        <end position="454"/>
    </location>
</feature>
<dbReference type="PANTHER" id="PTHR12112">
    <property type="entry name" value="BNIP - RELATED"/>
    <property type="match status" value="1"/>
</dbReference>
<comment type="caution">
    <text evidence="19">The sequence shown here is derived from an EMBL/GenBank/DDBJ whole genome shotgun (WGS) entry which is preliminary data.</text>
</comment>
<keyword evidence="13" id="KW-0464">Manganese</keyword>
<dbReference type="InterPro" id="IPR038222">
    <property type="entry name" value="DHHA2_dom_sf"/>
</dbReference>
<keyword evidence="11" id="KW-0965">Cell junction</keyword>
<dbReference type="OrthoDB" id="374045at2759"/>
<keyword evidence="9" id="KW-0479">Metal-binding</keyword>
<comment type="cofactor">
    <cofactor evidence="1">
        <name>Mn(2+)</name>
        <dbReference type="ChEBI" id="CHEBI:29035"/>
    </cofactor>
</comment>
<evidence type="ECO:0000256" key="15">
    <source>
        <dbReference type="ARBA" id="ARBA00047820"/>
    </source>
</evidence>
<accession>A0A8T1SK50</accession>
<organism evidence="19 20">
    <name type="scientific">Chelydra serpentina</name>
    <name type="common">Snapping turtle</name>
    <name type="synonym">Testudo serpentina</name>
    <dbReference type="NCBI Taxonomy" id="8475"/>
    <lineage>
        <taxon>Eukaryota</taxon>
        <taxon>Metazoa</taxon>
        <taxon>Chordata</taxon>
        <taxon>Craniata</taxon>
        <taxon>Vertebrata</taxon>
        <taxon>Euteleostomi</taxon>
        <taxon>Archelosauria</taxon>
        <taxon>Testudinata</taxon>
        <taxon>Testudines</taxon>
        <taxon>Cryptodira</taxon>
        <taxon>Durocryptodira</taxon>
        <taxon>Americhelydia</taxon>
        <taxon>Chelydroidea</taxon>
        <taxon>Chelydridae</taxon>
        <taxon>Chelydra</taxon>
    </lineage>
</organism>
<evidence type="ECO:0000256" key="4">
    <source>
        <dbReference type="ARBA" id="ARBA00004496"/>
    </source>
</evidence>
<evidence type="ECO:0000256" key="7">
    <source>
        <dbReference type="ARBA" id="ARBA00022490"/>
    </source>
</evidence>
<dbReference type="FunFam" id="3.10.310.20:FF:000003">
    <property type="entry name" value="Prune exopolyphosphatase 1"/>
    <property type="match status" value="1"/>
</dbReference>
<dbReference type="InterPro" id="IPR004097">
    <property type="entry name" value="DHHA2"/>
</dbReference>
<feature type="domain" description="DHHA2" evidence="18">
    <location>
        <begin position="266"/>
        <end position="410"/>
    </location>
</feature>
<gene>
    <name evidence="19" type="primary">prune</name>
    <name evidence="19" type="ORF">G0U57_006065</name>
</gene>
<dbReference type="Gene3D" id="3.10.310.20">
    <property type="entry name" value="DHHA2 domain"/>
    <property type="match status" value="1"/>
</dbReference>
<keyword evidence="10" id="KW-0378">Hydrolase</keyword>
<evidence type="ECO:0000256" key="6">
    <source>
        <dbReference type="ARBA" id="ARBA00012146"/>
    </source>
</evidence>
<comment type="catalytic activity">
    <reaction evidence="15">
        <text>diphosphate + H2O = 2 phosphate + H(+)</text>
        <dbReference type="Rhea" id="RHEA:24576"/>
        <dbReference type="ChEBI" id="CHEBI:15377"/>
        <dbReference type="ChEBI" id="CHEBI:15378"/>
        <dbReference type="ChEBI" id="CHEBI:33019"/>
        <dbReference type="ChEBI" id="CHEBI:43474"/>
        <dbReference type="EC" id="3.6.1.1"/>
    </reaction>
</comment>
<protein>
    <recommendedName>
        <fullName evidence="16">Exopolyphosphatase PRUNE1</fullName>
        <ecNumber evidence="6">3.6.1.1</ecNumber>
    </recommendedName>
</protein>
<dbReference type="GO" id="GO:0004427">
    <property type="term" value="F:inorganic diphosphate phosphatase activity"/>
    <property type="evidence" value="ECO:0007669"/>
    <property type="project" value="UniProtKB-EC"/>
</dbReference>
<name>A0A8T1SK50_CHESE</name>
<keyword evidence="12" id="KW-0007">Acetylation</keyword>
<dbReference type="Proteomes" id="UP000765507">
    <property type="component" value="Unassembled WGS sequence"/>
</dbReference>
<evidence type="ECO:0000256" key="16">
    <source>
        <dbReference type="ARBA" id="ARBA00073821"/>
    </source>
</evidence>
<evidence type="ECO:0000256" key="8">
    <source>
        <dbReference type="ARBA" id="ARBA00022553"/>
    </source>
</evidence>
<dbReference type="GO" id="GO:0005925">
    <property type="term" value="C:focal adhesion"/>
    <property type="evidence" value="ECO:0007669"/>
    <property type="project" value="UniProtKB-SubCell"/>
</dbReference>
<evidence type="ECO:0000256" key="13">
    <source>
        <dbReference type="ARBA" id="ARBA00023211"/>
    </source>
</evidence>
<evidence type="ECO:0000256" key="2">
    <source>
        <dbReference type="ARBA" id="ARBA00004123"/>
    </source>
</evidence>
<evidence type="ECO:0000256" key="9">
    <source>
        <dbReference type="ARBA" id="ARBA00022723"/>
    </source>
</evidence>
<dbReference type="FunFam" id="3.90.1640.10:FF:000004">
    <property type="entry name" value="Prune exopolyphosphatase 1"/>
    <property type="match status" value="1"/>
</dbReference>
<feature type="compositionally biased region" description="Basic and acidic residues" evidence="17">
    <location>
        <begin position="422"/>
        <end position="437"/>
    </location>
</feature>
<dbReference type="AlphaFoldDB" id="A0A8T1SK50"/>
<keyword evidence="20" id="KW-1185">Reference proteome</keyword>
<feature type="region of interest" description="Disordered" evidence="17">
    <location>
        <begin position="420"/>
        <end position="496"/>
    </location>
</feature>
<keyword evidence="14" id="KW-0539">Nucleus</keyword>
<dbReference type="Gene3D" id="3.90.1640.10">
    <property type="entry name" value="inorganic pyrophosphatase (n-terminal core)"/>
    <property type="match status" value="1"/>
</dbReference>
<sequence length="535" mass="58473">FSRQPRAWLGPRGRGRGRVPHPGGRSRSLAPEPGPAAAAASCLPCPPAMERFVRSRRAALQEHVQHQQEVHAVLGNEACDLDSMVSALALAYYLAKTSLESKAALVPVLNIPRSEFLLRTESTFLLREQQIPDSCLIFRDEIDLHALHRAGLLSLTLVDHHILPSGDAALEEAVIEVIDHRPLEREPRCRVTAELVGSCATLVTERIMQGPAELLDRQTAALLRGTILLDCVNMSPEAGKVTPKDTQHMALLESKFPDLPARSILFEALQTAKFDVSGLTTDQMLRKDLKALSSDGLVLAISAAYVTLEAFLQRPGLQQDLCTFCQRHGYGGLVAMTISFNERNEPFRQLAVYSQHAAVRTAVCGILERANNPPLDLSPLGSLYPNIRAYHQGNTVASRKKVLPILKDFLREWGVAAGPMHPADKDPCGTMRPEPKDSSAGCGESDENPEDSDVAGEAGAPEYEPRCRRDPARCPRHGDALLEDDAPLPPTPMNSLVDECPLDRGLPKLSVEAIFEKFSHITVVRPSNSSSPEKK</sequence>
<evidence type="ECO:0000256" key="11">
    <source>
        <dbReference type="ARBA" id="ARBA00022949"/>
    </source>
</evidence>
<evidence type="ECO:0000259" key="18">
    <source>
        <dbReference type="SMART" id="SM01131"/>
    </source>
</evidence>
<keyword evidence="7" id="KW-0963">Cytoplasm</keyword>
<dbReference type="SUPFAM" id="SSF64182">
    <property type="entry name" value="DHH phosphoesterases"/>
    <property type="match status" value="1"/>
</dbReference>
<evidence type="ECO:0000313" key="19">
    <source>
        <dbReference type="EMBL" id="KAG6929319.1"/>
    </source>
</evidence>
<feature type="compositionally biased region" description="Low complexity" evidence="17">
    <location>
        <begin position="20"/>
        <end position="33"/>
    </location>
</feature>
<reference evidence="19 20" key="1">
    <citation type="journal article" date="2020" name="G3 (Bethesda)">
        <title>Draft Genome of the Common Snapping Turtle, Chelydra serpentina, a Model for Phenotypic Plasticity in Reptiles.</title>
        <authorList>
            <person name="Das D."/>
            <person name="Singh S.K."/>
            <person name="Bierstedt J."/>
            <person name="Erickson A."/>
            <person name="Galli G.L.J."/>
            <person name="Crossley D.A. 2nd"/>
            <person name="Rhen T."/>
        </authorList>
    </citation>
    <scope>NUCLEOTIDE SEQUENCE [LARGE SCALE GENOMIC DNA]</scope>
    <source>
        <strain evidence="19">KW</strain>
    </source>
</reference>
<dbReference type="GO" id="GO:0005737">
    <property type="term" value="C:cytoplasm"/>
    <property type="evidence" value="ECO:0007669"/>
    <property type="project" value="UniProtKB-SubCell"/>
</dbReference>
<keyword evidence="8" id="KW-0597">Phosphoprotein</keyword>
<proteinExistence type="inferred from homology"/>
<dbReference type="PANTHER" id="PTHR12112:SF47">
    <property type="entry name" value="EXOPOLYPHOSPHATASE PRUNE1"/>
    <property type="match status" value="1"/>
</dbReference>
<evidence type="ECO:0000313" key="20">
    <source>
        <dbReference type="Proteomes" id="UP000765507"/>
    </source>
</evidence>